<dbReference type="PROSITE" id="PS50082">
    <property type="entry name" value="WD_REPEATS_2"/>
    <property type="match status" value="2"/>
</dbReference>
<dbReference type="PANTHER" id="PTHR44215:SF1">
    <property type="entry name" value="WD REPEAT-CONTAINING PROTEIN 75"/>
    <property type="match status" value="1"/>
</dbReference>
<keyword evidence="4 8" id="KW-0853">WD repeat</keyword>
<evidence type="ECO:0000256" key="7">
    <source>
        <dbReference type="ARBA" id="ARBA00023242"/>
    </source>
</evidence>
<dbReference type="GO" id="GO:0045943">
    <property type="term" value="P:positive regulation of transcription by RNA polymerase I"/>
    <property type="evidence" value="ECO:0007669"/>
    <property type="project" value="InterPro"/>
</dbReference>
<dbReference type="InterPro" id="IPR057644">
    <property type="entry name" value="Beta-prop_WDR75_2nd"/>
</dbReference>
<dbReference type="EMBL" id="JADGJW010000378">
    <property type="protein sequence ID" value="KAJ3218476.1"/>
    <property type="molecule type" value="Genomic_DNA"/>
</dbReference>
<evidence type="ECO:0000256" key="2">
    <source>
        <dbReference type="ARBA" id="ARBA00022517"/>
    </source>
</evidence>
<evidence type="ECO:0000256" key="3">
    <source>
        <dbReference type="ARBA" id="ARBA00022552"/>
    </source>
</evidence>
<dbReference type="Gene3D" id="2.130.10.10">
    <property type="entry name" value="YVTN repeat-like/Quinoprotein amine dehydrogenase"/>
    <property type="match status" value="3"/>
</dbReference>
<keyword evidence="3" id="KW-0698">rRNA processing</keyword>
<evidence type="ECO:0000313" key="10">
    <source>
        <dbReference type="EMBL" id="KAJ3218476.1"/>
    </source>
</evidence>
<dbReference type="GO" id="GO:0032040">
    <property type="term" value="C:small-subunit processome"/>
    <property type="evidence" value="ECO:0007669"/>
    <property type="project" value="InterPro"/>
</dbReference>
<dbReference type="SUPFAM" id="SSF50998">
    <property type="entry name" value="Quinoprotein alcohol dehydrogenase-like"/>
    <property type="match status" value="1"/>
</dbReference>
<keyword evidence="7" id="KW-0539">Nucleus</keyword>
<accession>A0AAD5TZG2</accession>
<keyword evidence="2" id="KW-0690">Ribosome biogenesis</keyword>
<evidence type="ECO:0000256" key="8">
    <source>
        <dbReference type="PROSITE-ProRule" id="PRU00221"/>
    </source>
</evidence>
<feature type="repeat" description="WD" evidence="8">
    <location>
        <begin position="193"/>
        <end position="228"/>
    </location>
</feature>
<organism evidence="10 11">
    <name type="scientific">Clydaea vesicula</name>
    <dbReference type="NCBI Taxonomy" id="447962"/>
    <lineage>
        <taxon>Eukaryota</taxon>
        <taxon>Fungi</taxon>
        <taxon>Fungi incertae sedis</taxon>
        <taxon>Chytridiomycota</taxon>
        <taxon>Chytridiomycota incertae sedis</taxon>
        <taxon>Chytridiomycetes</taxon>
        <taxon>Lobulomycetales</taxon>
        <taxon>Lobulomycetaceae</taxon>
        <taxon>Clydaea</taxon>
    </lineage>
</organism>
<comment type="caution">
    <text evidence="10">The sequence shown here is derived from an EMBL/GenBank/DDBJ whole genome shotgun (WGS) entry which is preliminary data.</text>
</comment>
<evidence type="ECO:0000259" key="9">
    <source>
        <dbReference type="Pfam" id="PF23769"/>
    </source>
</evidence>
<dbReference type="InterPro" id="IPR001680">
    <property type="entry name" value="WD40_rpt"/>
</dbReference>
<dbReference type="SMART" id="SM00320">
    <property type="entry name" value="WD40"/>
    <property type="match status" value="6"/>
</dbReference>
<gene>
    <name evidence="10" type="primary">WDR75</name>
    <name evidence="10" type="ORF">HK099_005033</name>
</gene>
<reference evidence="10" key="1">
    <citation type="submission" date="2020-05" db="EMBL/GenBank/DDBJ databases">
        <title>Phylogenomic resolution of chytrid fungi.</title>
        <authorList>
            <person name="Stajich J.E."/>
            <person name="Amses K."/>
            <person name="Simmons R."/>
            <person name="Seto K."/>
            <person name="Myers J."/>
            <person name="Bonds A."/>
            <person name="Quandt C.A."/>
            <person name="Barry K."/>
            <person name="Liu P."/>
            <person name="Grigoriev I."/>
            <person name="Longcore J.E."/>
            <person name="James T.Y."/>
        </authorList>
    </citation>
    <scope>NUCLEOTIDE SEQUENCE</scope>
    <source>
        <strain evidence="10">JEL0476</strain>
    </source>
</reference>
<proteinExistence type="predicted"/>
<name>A0AAD5TZG2_9FUNG</name>
<keyword evidence="11" id="KW-1185">Reference proteome</keyword>
<dbReference type="PROSITE" id="PS00678">
    <property type="entry name" value="WD_REPEATS_1"/>
    <property type="match status" value="1"/>
</dbReference>
<keyword evidence="6" id="KW-0804">Transcription</keyword>
<dbReference type="AlphaFoldDB" id="A0AAD5TZG2"/>
<sequence length="775" mass="87986">MINFDLQKTSGGKLGDSNVVFTADNNFFFCSKQNDVKVYSVQTGLVVKNLCGHTDLITSLSLNPNNSLQLFSTSLDGTIKLWDFNDGIQLKTFNLHLPILYFKISKQHKNFLFVVTKKKKSKGMRVAKFNIETLKNEKIVDENLECVGLGLSYDENTLVFATSSKLYCYSLIHKEIKLYCIDVNNDIPVTSVLHWHAHDVYSIAFTSNGTYMLSGGEEGVLVLWQLATNHKDFLPRLGSEILSISVSPDESLFALIHKDNTIRLVSSLNLKIKKSIMGLKYSTISNNKSIGLVVEPRNNNIVLNGPGALQFYNPLSDSHILELEVAPRNKIAKREEKELIHPDITHISFSKDGLWMATIDKRDDEEFQLEVYLKFWSFDPNTQNYTLNTRIDLPHEDTITSLEICPAKTVNNTLLAVTSSLDKNFKIWELDTSKKESGINITFSVIYLSFVVHWKCRSVGFYKTIPALYATFSCDGSILAVSYGQLITLWDPFNNLLQAVLTYPPPTNEIKEMLFSSKGHFLYARSTKSVYVWDLLTCSIIWNLKIDTNGIAIDHQSENFLVYNENCFKIFSPKSSIALVEKNQKKISACKFYKSINDNNSSEIEDCSPVLIMDKNFSLLMFADSNKIEKENQYSELTNGSDISKNKLQITPKKLQEPKNFYSDIYGKMKSFDFEKPTPSKEYNNENYILTSNILPADTPFIDIPSNVLPSPSLLLFPFLDSILKKKVVVSVPDNLEPEVEMKDESKVPDEDEQNDISLTTVNFGEMLKNSVFRK</sequence>
<dbReference type="PANTHER" id="PTHR44215">
    <property type="entry name" value="WD REPEAT-CONTAINING PROTEIN 75"/>
    <property type="match status" value="1"/>
</dbReference>
<dbReference type="Pfam" id="PF23869">
    <property type="entry name" value="Beta-prop_WDR75_1st"/>
    <property type="match status" value="2"/>
</dbReference>
<dbReference type="GO" id="GO:2000234">
    <property type="term" value="P:positive regulation of rRNA processing"/>
    <property type="evidence" value="ECO:0007669"/>
    <property type="project" value="TreeGrafter"/>
</dbReference>
<protein>
    <submittedName>
        <fullName evidence="10">WD repeat-containing protein 75</fullName>
    </submittedName>
</protein>
<dbReference type="InterPro" id="IPR053826">
    <property type="entry name" value="WDR75"/>
</dbReference>
<dbReference type="InterPro" id="IPR019775">
    <property type="entry name" value="WD40_repeat_CS"/>
</dbReference>
<dbReference type="Proteomes" id="UP001211065">
    <property type="component" value="Unassembled WGS sequence"/>
</dbReference>
<keyword evidence="5" id="KW-0677">Repeat</keyword>
<evidence type="ECO:0000256" key="4">
    <source>
        <dbReference type="ARBA" id="ARBA00022574"/>
    </source>
</evidence>
<evidence type="ECO:0000256" key="1">
    <source>
        <dbReference type="ARBA" id="ARBA00004604"/>
    </source>
</evidence>
<evidence type="ECO:0000256" key="6">
    <source>
        <dbReference type="ARBA" id="ARBA00023163"/>
    </source>
</evidence>
<dbReference type="Pfam" id="PF23769">
    <property type="entry name" value="Beta-prop_WDR75_2nd"/>
    <property type="match status" value="1"/>
</dbReference>
<dbReference type="GO" id="GO:0003723">
    <property type="term" value="F:RNA binding"/>
    <property type="evidence" value="ECO:0007669"/>
    <property type="project" value="InterPro"/>
</dbReference>
<dbReference type="InterPro" id="IPR011047">
    <property type="entry name" value="Quinoprotein_ADH-like_sf"/>
</dbReference>
<feature type="domain" description="WD repeat-containing protein 75 second beta-propeller" evidence="9">
    <location>
        <begin position="292"/>
        <end position="574"/>
    </location>
</feature>
<evidence type="ECO:0000313" key="11">
    <source>
        <dbReference type="Proteomes" id="UP001211065"/>
    </source>
</evidence>
<comment type="subcellular location">
    <subcellularLocation>
        <location evidence="1">Nucleus</location>
        <location evidence="1">Nucleolus</location>
    </subcellularLocation>
</comment>
<feature type="repeat" description="WD" evidence="8">
    <location>
        <begin position="50"/>
        <end position="92"/>
    </location>
</feature>
<dbReference type="GO" id="GO:0006364">
    <property type="term" value="P:rRNA processing"/>
    <property type="evidence" value="ECO:0007669"/>
    <property type="project" value="UniProtKB-KW"/>
</dbReference>
<evidence type="ECO:0000256" key="5">
    <source>
        <dbReference type="ARBA" id="ARBA00022737"/>
    </source>
</evidence>
<dbReference type="PROSITE" id="PS50294">
    <property type="entry name" value="WD_REPEATS_REGION"/>
    <property type="match status" value="2"/>
</dbReference>
<dbReference type="InterPro" id="IPR015943">
    <property type="entry name" value="WD40/YVTN_repeat-like_dom_sf"/>
</dbReference>